<dbReference type="Gene3D" id="3.40.1740.10">
    <property type="entry name" value="VC0467-like"/>
    <property type="match status" value="1"/>
</dbReference>
<dbReference type="OrthoDB" id="272750at2759"/>
<evidence type="ECO:0000313" key="2">
    <source>
        <dbReference type="Proteomes" id="UP000612055"/>
    </source>
</evidence>
<reference evidence="1" key="1">
    <citation type="journal article" date="2020" name="bioRxiv">
        <title>Comparative genomics of Chlamydomonas.</title>
        <authorList>
            <person name="Craig R.J."/>
            <person name="Hasan A.R."/>
            <person name="Ness R.W."/>
            <person name="Keightley P.D."/>
        </authorList>
    </citation>
    <scope>NUCLEOTIDE SEQUENCE</scope>
    <source>
        <strain evidence="1">CCAP 11/70</strain>
    </source>
</reference>
<keyword evidence="2" id="KW-1185">Reference proteome</keyword>
<dbReference type="PANTHER" id="PTHR31984">
    <property type="entry name" value="TRANSPORTER, PUTATIVE (DUF179)-RELATED"/>
    <property type="match status" value="1"/>
</dbReference>
<accession>A0A835XKX0</accession>
<dbReference type="InterPro" id="IPR003774">
    <property type="entry name" value="AlgH-like"/>
</dbReference>
<dbReference type="Pfam" id="PF02622">
    <property type="entry name" value="DUF179"/>
    <property type="match status" value="1"/>
</dbReference>
<name>A0A835XKX0_9CHLO</name>
<comment type="caution">
    <text evidence="1">The sequence shown here is derived from an EMBL/GenBank/DDBJ whole genome shotgun (WGS) entry which is preliminary data.</text>
</comment>
<gene>
    <name evidence="1" type="ORF">HYH03_016109</name>
</gene>
<dbReference type="PANTHER" id="PTHR31984:SF18">
    <property type="entry name" value="TRANSCRIPTIONAL REGULATOR"/>
    <property type="match status" value="1"/>
</dbReference>
<dbReference type="AlphaFoldDB" id="A0A835XKX0"/>
<evidence type="ECO:0000313" key="1">
    <source>
        <dbReference type="EMBL" id="KAG2485122.1"/>
    </source>
</evidence>
<evidence type="ECO:0008006" key="3">
    <source>
        <dbReference type="Google" id="ProtNLM"/>
    </source>
</evidence>
<protein>
    <recommendedName>
        <fullName evidence="3">Transcriptional regulator</fullName>
    </recommendedName>
</protein>
<dbReference type="Proteomes" id="UP000612055">
    <property type="component" value="Unassembled WGS sequence"/>
</dbReference>
<organism evidence="1 2">
    <name type="scientific">Edaphochlamys debaryana</name>
    <dbReference type="NCBI Taxonomy" id="47281"/>
    <lineage>
        <taxon>Eukaryota</taxon>
        <taxon>Viridiplantae</taxon>
        <taxon>Chlorophyta</taxon>
        <taxon>core chlorophytes</taxon>
        <taxon>Chlorophyceae</taxon>
        <taxon>CS clade</taxon>
        <taxon>Chlamydomonadales</taxon>
        <taxon>Chlamydomonadales incertae sedis</taxon>
        <taxon>Edaphochlamys</taxon>
    </lineage>
</organism>
<sequence length="251" mass="26802">MVAGDWREFRAKLIQRTMGTPEGARRSEDNRRLLEEQSPRLAAEGLWAHSTPLPEAGGLLLASLQGPQMLGDDRLWQTVVFVVSHSPEEGSVGLILNRPTGMVLGRKQGGLPLEMAGSVPVQRVFHNSMLYCGGFTAQQVIHLMHGHRLEGSVQVCPGVFLAGEAAATSAVEGGRLPAADFKFFAGALTWGPGELEAQVAAGAWYPAACSRSLVLKPAVQLPVPLWKEVLRLMGGLYAGVAAEGDEAEAEE</sequence>
<dbReference type="EMBL" id="JAEHOE010000135">
    <property type="protein sequence ID" value="KAG2485122.1"/>
    <property type="molecule type" value="Genomic_DNA"/>
</dbReference>
<proteinExistence type="predicted"/>
<dbReference type="SUPFAM" id="SSF143456">
    <property type="entry name" value="VC0467-like"/>
    <property type="match status" value="1"/>
</dbReference>